<comment type="caution">
    <text evidence="2">The sequence shown here is derived from an EMBL/GenBank/DDBJ whole genome shotgun (WGS) entry which is preliminary data.</text>
</comment>
<accession>A0A2A4JBC9</accession>
<proteinExistence type="predicted"/>
<gene>
    <name evidence="2" type="ORF">B5V51_4626</name>
</gene>
<name>A0A2A4JBC9_HELVI</name>
<sequence length="165" mass="18063">MGNLLQYVWLGETLHNGIWRGINSAVSGIIAHVADMAAVTSRNYINVMHLYTADMHSMSQRFWYNQLVSRWDARCGGDAVCGAVVGEALTARRLPAAGRSCIAARSRTRARMTLALNLAMGRRGAAGGAGRARRGMEMHRQLHRPSPAILPSPPLPKPNLQNTKY</sequence>
<protein>
    <submittedName>
        <fullName evidence="2">Uncharacterized protein</fullName>
    </submittedName>
</protein>
<dbReference type="EMBL" id="NWSH01002167">
    <property type="protein sequence ID" value="PCG68998.1"/>
    <property type="molecule type" value="Genomic_DNA"/>
</dbReference>
<reference evidence="2" key="1">
    <citation type="submission" date="2017-09" db="EMBL/GenBank/DDBJ databases">
        <title>Contemporary evolution of a Lepidopteran species, Heliothis virescens, in response to modern agricultural practices.</title>
        <authorList>
            <person name="Fritz M.L."/>
            <person name="Deyonke A.M."/>
            <person name="Papanicolaou A."/>
            <person name="Micinski S."/>
            <person name="Westbrook J."/>
            <person name="Gould F."/>
        </authorList>
    </citation>
    <scope>NUCLEOTIDE SEQUENCE [LARGE SCALE GENOMIC DNA]</scope>
    <source>
        <strain evidence="2">HvINT-</strain>
        <tissue evidence="2">Whole body</tissue>
    </source>
</reference>
<feature type="compositionally biased region" description="Pro residues" evidence="1">
    <location>
        <begin position="148"/>
        <end position="157"/>
    </location>
</feature>
<organism evidence="2">
    <name type="scientific">Heliothis virescens</name>
    <name type="common">Tobacco budworm moth</name>
    <dbReference type="NCBI Taxonomy" id="7102"/>
    <lineage>
        <taxon>Eukaryota</taxon>
        <taxon>Metazoa</taxon>
        <taxon>Ecdysozoa</taxon>
        <taxon>Arthropoda</taxon>
        <taxon>Hexapoda</taxon>
        <taxon>Insecta</taxon>
        <taxon>Pterygota</taxon>
        <taxon>Neoptera</taxon>
        <taxon>Endopterygota</taxon>
        <taxon>Lepidoptera</taxon>
        <taxon>Glossata</taxon>
        <taxon>Ditrysia</taxon>
        <taxon>Noctuoidea</taxon>
        <taxon>Noctuidae</taxon>
        <taxon>Heliothinae</taxon>
        <taxon>Heliothis</taxon>
    </lineage>
</organism>
<dbReference type="AlphaFoldDB" id="A0A2A4JBC9"/>
<feature type="region of interest" description="Disordered" evidence="1">
    <location>
        <begin position="125"/>
        <end position="165"/>
    </location>
</feature>
<evidence type="ECO:0000256" key="1">
    <source>
        <dbReference type="SAM" id="MobiDB-lite"/>
    </source>
</evidence>
<evidence type="ECO:0000313" key="2">
    <source>
        <dbReference type="EMBL" id="PCG68998.1"/>
    </source>
</evidence>